<organism evidence="2 3">
    <name type="scientific">Cyclostephanos tholiformis</name>
    <dbReference type="NCBI Taxonomy" id="382380"/>
    <lineage>
        <taxon>Eukaryota</taxon>
        <taxon>Sar</taxon>
        <taxon>Stramenopiles</taxon>
        <taxon>Ochrophyta</taxon>
        <taxon>Bacillariophyta</taxon>
        <taxon>Coscinodiscophyceae</taxon>
        <taxon>Thalassiosirophycidae</taxon>
        <taxon>Stephanodiscales</taxon>
        <taxon>Stephanodiscaceae</taxon>
        <taxon>Cyclostephanos</taxon>
    </lineage>
</organism>
<name>A0ABD3RZ19_9STRA</name>
<evidence type="ECO:0000256" key="1">
    <source>
        <dbReference type="SAM" id="MobiDB-lite"/>
    </source>
</evidence>
<dbReference type="Proteomes" id="UP001530377">
    <property type="component" value="Unassembled WGS sequence"/>
</dbReference>
<dbReference type="AlphaFoldDB" id="A0ABD3RZ19"/>
<evidence type="ECO:0000313" key="3">
    <source>
        <dbReference type="Proteomes" id="UP001530377"/>
    </source>
</evidence>
<feature type="region of interest" description="Disordered" evidence="1">
    <location>
        <begin position="226"/>
        <end position="252"/>
    </location>
</feature>
<evidence type="ECO:0008006" key="4">
    <source>
        <dbReference type="Google" id="ProtNLM"/>
    </source>
</evidence>
<feature type="compositionally biased region" description="Acidic residues" evidence="1">
    <location>
        <begin position="226"/>
        <end position="236"/>
    </location>
</feature>
<dbReference type="Gene3D" id="3.40.50.150">
    <property type="entry name" value="Vaccinia Virus protein VP39"/>
    <property type="match status" value="1"/>
</dbReference>
<dbReference type="InterPro" id="IPR029063">
    <property type="entry name" value="SAM-dependent_MTases_sf"/>
</dbReference>
<dbReference type="SUPFAM" id="SSF53335">
    <property type="entry name" value="S-adenosyl-L-methionine-dependent methyltransferases"/>
    <property type="match status" value="1"/>
</dbReference>
<accession>A0ABD3RZ19</accession>
<proteinExistence type="predicted"/>
<protein>
    <recommendedName>
        <fullName evidence="4">Methyltransferase FkbM domain-containing protein</fullName>
    </recommendedName>
</protein>
<evidence type="ECO:0000313" key="2">
    <source>
        <dbReference type="EMBL" id="KAL3817421.1"/>
    </source>
</evidence>
<dbReference type="EMBL" id="JALLPB020000105">
    <property type="protein sequence ID" value="KAL3817421.1"/>
    <property type="molecule type" value="Genomic_DNA"/>
</dbReference>
<reference evidence="2 3" key="1">
    <citation type="submission" date="2024-10" db="EMBL/GenBank/DDBJ databases">
        <title>Updated reference genomes for cyclostephanoid diatoms.</title>
        <authorList>
            <person name="Roberts W.R."/>
            <person name="Alverson A.J."/>
        </authorList>
    </citation>
    <scope>NUCLEOTIDE SEQUENCE [LARGE SCALE GENOMIC DNA]</scope>
    <source>
        <strain evidence="2 3">AJA228-03</strain>
    </source>
</reference>
<sequence length="367" mass="40872">MKSASALAFACYAFCPISLPRGPQRGCGLATRPTTTSTPTPTLLLRDGARGGWMMTAVEEEEAWGKKAGKLADGCRHVFLDVGSNIGVHARMLLEPHLYPVANRTRSSRRRRRGADEDEYCVFGFEPNPAHASRHREMEGAYSAVGWRYHFVHAGVGDVDGNLTFYHVGRGDRTLERGFTTNIGKCKPRRTDGGATRRVTCTKEVVRVVRLSSWIDREVHGRYIPEEEEEEEEDTTEVVRTATSKTTTTSPLPPRVVMKMDIEFSELLVLPDLLTSGVLCRDVDAVIGEFHTAAHSGDYPISFPDRGSGEKKGREEGTWTLNTYEEAERLRDDIIGMVHRNPNCKTQIVIGDDETYARDGMPWPVAS</sequence>
<feature type="compositionally biased region" description="Low complexity" evidence="1">
    <location>
        <begin position="238"/>
        <end position="249"/>
    </location>
</feature>
<comment type="caution">
    <text evidence="2">The sequence shown here is derived from an EMBL/GenBank/DDBJ whole genome shotgun (WGS) entry which is preliminary data.</text>
</comment>
<keyword evidence="3" id="KW-1185">Reference proteome</keyword>
<gene>
    <name evidence="2" type="ORF">ACHAXA_011050</name>
</gene>